<dbReference type="GO" id="GO:0005829">
    <property type="term" value="C:cytosol"/>
    <property type="evidence" value="ECO:0007669"/>
    <property type="project" value="TreeGrafter"/>
</dbReference>
<dbReference type="GO" id="GO:0070043">
    <property type="term" value="F:rRNA (guanine-N7-)-methyltransferase activity"/>
    <property type="evidence" value="ECO:0007669"/>
    <property type="project" value="TreeGrafter"/>
</dbReference>
<evidence type="ECO:0000313" key="8">
    <source>
        <dbReference type="Proteomes" id="UP000886743"/>
    </source>
</evidence>
<name>A0A9D1NGS9_9FIRM</name>
<dbReference type="EMBL" id="DVOF01000133">
    <property type="protein sequence ID" value="HIV02852.1"/>
    <property type="molecule type" value="Genomic_DNA"/>
</dbReference>
<proteinExistence type="inferred from homology"/>
<accession>A0A9D1NGS9</accession>
<gene>
    <name evidence="7" type="primary">rsmG</name>
    <name evidence="7" type="ORF">IAC74_04700</name>
</gene>
<reference evidence="7" key="1">
    <citation type="submission" date="2020-10" db="EMBL/GenBank/DDBJ databases">
        <authorList>
            <person name="Gilroy R."/>
        </authorList>
    </citation>
    <scope>NUCLEOTIDE SEQUENCE</scope>
    <source>
        <strain evidence="7">4920</strain>
    </source>
</reference>
<dbReference type="InterPro" id="IPR029063">
    <property type="entry name" value="SAM-dependent_MTases_sf"/>
</dbReference>
<reference evidence="7" key="2">
    <citation type="journal article" date="2021" name="PeerJ">
        <title>Extensive microbial diversity within the chicken gut microbiome revealed by metagenomics and culture.</title>
        <authorList>
            <person name="Gilroy R."/>
            <person name="Ravi A."/>
            <person name="Getino M."/>
            <person name="Pursley I."/>
            <person name="Horton D.L."/>
            <person name="Alikhan N.F."/>
            <person name="Baker D."/>
            <person name="Gharbi K."/>
            <person name="Hall N."/>
            <person name="Watson M."/>
            <person name="Adriaenssens E.M."/>
            <person name="Foster-Nyarko E."/>
            <person name="Jarju S."/>
            <person name="Secka A."/>
            <person name="Antonio M."/>
            <person name="Oren A."/>
            <person name="Chaudhuri R.R."/>
            <person name="La Ragione R."/>
            <person name="Hildebrand F."/>
            <person name="Pallen M.J."/>
        </authorList>
    </citation>
    <scope>NUCLEOTIDE SEQUENCE</scope>
    <source>
        <strain evidence="7">4920</strain>
    </source>
</reference>
<dbReference type="PANTHER" id="PTHR31760">
    <property type="entry name" value="S-ADENOSYL-L-METHIONINE-DEPENDENT METHYLTRANSFERASES SUPERFAMILY PROTEIN"/>
    <property type="match status" value="1"/>
</dbReference>
<keyword evidence="2" id="KW-0698">rRNA processing</keyword>
<comment type="caution">
    <text evidence="7">The sequence shown here is derived from an EMBL/GenBank/DDBJ whole genome shotgun (WGS) entry which is preliminary data.</text>
</comment>
<dbReference type="Proteomes" id="UP000886743">
    <property type="component" value="Unassembled WGS sequence"/>
</dbReference>
<evidence type="ECO:0000256" key="4">
    <source>
        <dbReference type="ARBA" id="ARBA00022679"/>
    </source>
</evidence>
<evidence type="ECO:0000313" key="7">
    <source>
        <dbReference type="EMBL" id="HIV02852.1"/>
    </source>
</evidence>
<dbReference type="FunFam" id="3.40.50.150:FF:000041">
    <property type="entry name" value="Ribosomal RNA small subunit methyltransferase G"/>
    <property type="match status" value="1"/>
</dbReference>
<organism evidence="7 8">
    <name type="scientific">Candidatus Aphodoplasma excrementigallinarum</name>
    <dbReference type="NCBI Taxonomy" id="2840673"/>
    <lineage>
        <taxon>Bacteria</taxon>
        <taxon>Bacillati</taxon>
        <taxon>Bacillota</taxon>
        <taxon>Clostridia</taxon>
        <taxon>Eubacteriales</taxon>
        <taxon>Candidatus Aphodoplasma</taxon>
    </lineage>
</organism>
<dbReference type="Gene3D" id="3.40.50.150">
    <property type="entry name" value="Vaccinia Virus protein VP39"/>
    <property type="match status" value="1"/>
</dbReference>
<keyword evidence="3" id="KW-0489">Methyltransferase</keyword>
<sequence length="226" mass="24190">MERILQEGLRRLGLDSGEAVIAQFLTYYELLVSYNKKVNLTAITAPEEVAVKHFLDSVALLALFDLPRGARVVDVGTGAGFPGLPLKIVRPDIDLTLVDALGKRVTFLRMCADTLGLTQVTCLHARAEELGKKAEHREQYDVAVSRAVANLATLSEYCLPLVRLGGTFAALKGPAAPQELSGAKNAIAVLGGGNACIKLAEIADAELKHAVVLVDKIGHTPPKYPR</sequence>
<keyword evidence="1" id="KW-0963">Cytoplasm</keyword>
<dbReference type="HAMAP" id="MF_00074">
    <property type="entry name" value="16SrRNA_methyltr_G"/>
    <property type="match status" value="1"/>
</dbReference>
<dbReference type="CDD" id="cd02440">
    <property type="entry name" value="AdoMet_MTases"/>
    <property type="match status" value="1"/>
</dbReference>
<evidence type="ECO:0000256" key="6">
    <source>
        <dbReference type="ARBA" id="ARBA00031818"/>
    </source>
</evidence>
<feature type="non-terminal residue" evidence="7">
    <location>
        <position position="226"/>
    </location>
</feature>
<evidence type="ECO:0000256" key="5">
    <source>
        <dbReference type="ARBA" id="ARBA00022691"/>
    </source>
</evidence>
<dbReference type="InterPro" id="IPR003682">
    <property type="entry name" value="rRNA_ssu_MeTfrase_G"/>
</dbReference>
<dbReference type="NCBIfam" id="TIGR00138">
    <property type="entry name" value="rsmG_gidB"/>
    <property type="match status" value="1"/>
</dbReference>
<keyword evidence="5" id="KW-0949">S-adenosyl-L-methionine</keyword>
<evidence type="ECO:0000256" key="2">
    <source>
        <dbReference type="ARBA" id="ARBA00022552"/>
    </source>
</evidence>
<dbReference type="PANTHER" id="PTHR31760:SF0">
    <property type="entry name" value="S-ADENOSYL-L-METHIONINE-DEPENDENT METHYLTRANSFERASES SUPERFAMILY PROTEIN"/>
    <property type="match status" value="1"/>
</dbReference>
<protein>
    <recommendedName>
        <fullName evidence="6">Glucose-inhibited division protein B</fullName>
    </recommendedName>
</protein>
<dbReference type="AlphaFoldDB" id="A0A9D1NGS9"/>
<evidence type="ECO:0000256" key="3">
    <source>
        <dbReference type="ARBA" id="ARBA00022603"/>
    </source>
</evidence>
<evidence type="ECO:0000256" key="1">
    <source>
        <dbReference type="ARBA" id="ARBA00022490"/>
    </source>
</evidence>
<dbReference type="Pfam" id="PF02527">
    <property type="entry name" value="GidB"/>
    <property type="match status" value="1"/>
</dbReference>
<dbReference type="SUPFAM" id="SSF53335">
    <property type="entry name" value="S-adenosyl-L-methionine-dependent methyltransferases"/>
    <property type="match status" value="1"/>
</dbReference>
<keyword evidence="4" id="KW-0808">Transferase</keyword>